<evidence type="ECO:0000256" key="3">
    <source>
        <dbReference type="SAM" id="MobiDB-lite"/>
    </source>
</evidence>
<evidence type="ECO:0000313" key="5">
    <source>
        <dbReference type="EMBL" id="WIA09968.1"/>
    </source>
</evidence>
<sequence length="300" mass="31091">MDERRGVDMVRLEQPEEVYDVEEVLGRDAASVFPSMHAQLDPTEQLKAAVGAKRFVTEAELEEIKKARGLNVDDGTASADKPLAEVLAERKQAKQDAFDAQWKQMKTGKNRPLDADELEFYDSLAQQEAEAHRRIRQEEAEELAAFREAVAAAAAAKAAAAEATAAADAAEGEVDEAAAAADEQAGRRAVLGRSGSGPGVAKPAVGRLGSKPALPVLKPILTVKPKGAAAAAGQQGNRSSGAGQPARKAAEAGGSSPGSKRQRLDDAAAGQQQQQQQQDAGAGLAGLLGGYGSGSDDSDS</sequence>
<dbReference type="Pfam" id="PF10187">
    <property type="entry name" value="FAM192A_Fyv6_N"/>
    <property type="match status" value="1"/>
</dbReference>
<protein>
    <recommendedName>
        <fullName evidence="4">FAM192A/Fyv6 N-terminal domain-containing protein</fullName>
    </recommendedName>
</protein>
<accession>A0ABY8TNN3</accession>
<evidence type="ECO:0000313" key="6">
    <source>
        <dbReference type="Proteomes" id="UP001244341"/>
    </source>
</evidence>
<keyword evidence="2" id="KW-0539">Nucleus</keyword>
<feature type="region of interest" description="Disordered" evidence="3">
    <location>
        <begin position="162"/>
        <end position="211"/>
    </location>
</feature>
<dbReference type="Proteomes" id="UP001244341">
    <property type="component" value="Chromosome 2b"/>
</dbReference>
<feature type="compositionally biased region" description="Gly residues" evidence="3">
    <location>
        <begin position="283"/>
        <end position="293"/>
    </location>
</feature>
<dbReference type="InterPro" id="IPR019331">
    <property type="entry name" value="FAM192A/Fyv6_N"/>
</dbReference>
<keyword evidence="6" id="KW-1185">Reference proteome</keyword>
<evidence type="ECO:0000256" key="2">
    <source>
        <dbReference type="ARBA" id="ARBA00023242"/>
    </source>
</evidence>
<name>A0ABY8TNN3_TETOB</name>
<reference evidence="5 6" key="1">
    <citation type="submission" date="2023-05" db="EMBL/GenBank/DDBJ databases">
        <title>A 100% complete, gapless, phased diploid assembly of the Scenedesmus obliquus UTEX 3031 genome.</title>
        <authorList>
            <person name="Biondi T.C."/>
            <person name="Hanschen E.R."/>
            <person name="Kwon T."/>
            <person name="Eng W."/>
            <person name="Kruse C.P.S."/>
            <person name="Koehler S.I."/>
            <person name="Kunde Y."/>
            <person name="Gleasner C.D."/>
            <person name="You Mak K.T."/>
            <person name="Polle J."/>
            <person name="Hovde B.T."/>
            <person name="Starkenburg S.R."/>
        </authorList>
    </citation>
    <scope>NUCLEOTIDE SEQUENCE [LARGE SCALE GENOMIC DNA]</scope>
    <source>
        <strain evidence="5 6">DOE0152z</strain>
    </source>
</reference>
<dbReference type="EMBL" id="CP126209">
    <property type="protein sequence ID" value="WIA09968.1"/>
    <property type="molecule type" value="Genomic_DNA"/>
</dbReference>
<organism evidence="5 6">
    <name type="scientific">Tetradesmus obliquus</name>
    <name type="common">Green alga</name>
    <name type="synonym">Acutodesmus obliquus</name>
    <dbReference type="NCBI Taxonomy" id="3088"/>
    <lineage>
        <taxon>Eukaryota</taxon>
        <taxon>Viridiplantae</taxon>
        <taxon>Chlorophyta</taxon>
        <taxon>core chlorophytes</taxon>
        <taxon>Chlorophyceae</taxon>
        <taxon>CS clade</taxon>
        <taxon>Sphaeropleales</taxon>
        <taxon>Scenedesmaceae</taxon>
        <taxon>Tetradesmus</taxon>
    </lineage>
</organism>
<feature type="domain" description="FAM192A/Fyv6 N-terminal" evidence="4">
    <location>
        <begin position="58"/>
        <end position="147"/>
    </location>
</feature>
<comment type="subcellular location">
    <subcellularLocation>
        <location evidence="1">Nucleus</location>
    </subcellularLocation>
</comment>
<proteinExistence type="predicted"/>
<feature type="compositionally biased region" description="Low complexity" evidence="3">
    <location>
        <begin position="227"/>
        <end position="244"/>
    </location>
</feature>
<evidence type="ECO:0000259" key="4">
    <source>
        <dbReference type="Pfam" id="PF10187"/>
    </source>
</evidence>
<dbReference type="InterPro" id="IPR039845">
    <property type="entry name" value="FAM192A"/>
</dbReference>
<dbReference type="PANTHER" id="PTHR13495:SF0">
    <property type="entry name" value="PSME3-INTERACTING PROTEIN"/>
    <property type="match status" value="1"/>
</dbReference>
<feature type="compositionally biased region" description="Low complexity" evidence="3">
    <location>
        <begin position="267"/>
        <end position="282"/>
    </location>
</feature>
<gene>
    <name evidence="5" type="ORF">OEZ85_010180</name>
</gene>
<feature type="region of interest" description="Disordered" evidence="3">
    <location>
        <begin position="224"/>
        <end position="300"/>
    </location>
</feature>
<feature type="compositionally biased region" description="Low complexity" evidence="3">
    <location>
        <begin position="177"/>
        <end position="189"/>
    </location>
</feature>
<evidence type="ECO:0000256" key="1">
    <source>
        <dbReference type="ARBA" id="ARBA00004123"/>
    </source>
</evidence>
<dbReference type="PANTHER" id="PTHR13495">
    <property type="entry name" value="NEFA-INTERACTING NUCLEAR PROTEIN NIP30"/>
    <property type="match status" value="1"/>
</dbReference>